<dbReference type="CDD" id="cd00093">
    <property type="entry name" value="HTH_XRE"/>
    <property type="match status" value="1"/>
</dbReference>
<dbReference type="Pfam" id="PF01381">
    <property type="entry name" value="HTH_3"/>
    <property type="match status" value="1"/>
</dbReference>
<name>A0A022PKL5_9GAMM</name>
<evidence type="ECO:0000313" key="3">
    <source>
        <dbReference type="Proteomes" id="UP000023464"/>
    </source>
</evidence>
<sequence length="83" mass="9445">MKITSPAMLALAMREARKKSKLTQRETADRVGIKQSTVSGFEKYPEGSKMETLFKLLSALELELHVSERGNSQRTSTGWKEEW</sequence>
<dbReference type="RefSeq" id="WP_036778377.1">
    <property type="nucleotide sequence ID" value="NZ_CAWLTM010000090.1"/>
</dbReference>
<accession>A0A022PKL5</accession>
<keyword evidence="3" id="KW-1185">Reference proteome</keyword>
<dbReference type="PROSITE" id="PS50943">
    <property type="entry name" value="HTH_CROC1"/>
    <property type="match status" value="1"/>
</dbReference>
<dbReference type="Gene3D" id="1.10.260.40">
    <property type="entry name" value="lambda repressor-like DNA-binding domains"/>
    <property type="match status" value="1"/>
</dbReference>
<protein>
    <submittedName>
        <fullName evidence="2">Putative transcriptional regulator</fullName>
    </submittedName>
</protein>
<evidence type="ECO:0000259" key="1">
    <source>
        <dbReference type="PROSITE" id="PS50943"/>
    </source>
</evidence>
<feature type="domain" description="HTH cro/C1-type" evidence="1">
    <location>
        <begin position="13"/>
        <end position="67"/>
    </location>
</feature>
<dbReference type="GO" id="GO:0003677">
    <property type="term" value="F:DNA binding"/>
    <property type="evidence" value="ECO:0007669"/>
    <property type="project" value="InterPro"/>
</dbReference>
<dbReference type="EMBL" id="JFGV01000025">
    <property type="protein sequence ID" value="EYU15478.1"/>
    <property type="molecule type" value="Genomic_DNA"/>
</dbReference>
<comment type="caution">
    <text evidence="2">The sequence shown here is derived from an EMBL/GenBank/DDBJ whole genome shotgun (WGS) entry which is preliminary data.</text>
</comment>
<dbReference type="InterPro" id="IPR001387">
    <property type="entry name" value="Cro/C1-type_HTH"/>
</dbReference>
<dbReference type="SUPFAM" id="SSF47413">
    <property type="entry name" value="lambda repressor-like DNA-binding domains"/>
    <property type="match status" value="1"/>
</dbReference>
<dbReference type="Proteomes" id="UP000023464">
    <property type="component" value="Unassembled WGS sequence"/>
</dbReference>
<dbReference type="AlphaFoldDB" id="A0A022PKL5"/>
<dbReference type="InterPro" id="IPR010982">
    <property type="entry name" value="Lambda_DNA-bd_dom_sf"/>
</dbReference>
<proteinExistence type="predicted"/>
<gene>
    <name evidence="2" type="ORF">BA1DRAFT_02031</name>
</gene>
<dbReference type="SMART" id="SM00530">
    <property type="entry name" value="HTH_XRE"/>
    <property type="match status" value="1"/>
</dbReference>
<reference evidence="2 3" key="1">
    <citation type="submission" date="2014-03" db="EMBL/GenBank/DDBJ databases">
        <title>Draft Genome of Photorhabdus luminescens BA1, an Egyptian Isolate.</title>
        <authorList>
            <person name="Ghazal S."/>
            <person name="Hurst S.G.IV."/>
            <person name="Morris K."/>
            <person name="Thomas K."/>
            <person name="Tisa L.S."/>
        </authorList>
    </citation>
    <scope>NUCLEOTIDE SEQUENCE [LARGE SCALE GENOMIC DNA]</scope>
    <source>
        <strain evidence="2 3">BA1</strain>
    </source>
</reference>
<organism evidence="2 3">
    <name type="scientific">Photorhabdus aegyptia</name>
    <dbReference type="NCBI Taxonomy" id="2805098"/>
    <lineage>
        <taxon>Bacteria</taxon>
        <taxon>Pseudomonadati</taxon>
        <taxon>Pseudomonadota</taxon>
        <taxon>Gammaproteobacteria</taxon>
        <taxon>Enterobacterales</taxon>
        <taxon>Morganellaceae</taxon>
        <taxon>Photorhabdus</taxon>
    </lineage>
</organism>
<evidence type="ECO:0000313" key="2">
    <source>
        <dbReference type="EMBL" id="EYU15478.1"/>
    </source>
</evidence>